<dbReference type="EMBL" id="DF820470">
    <property type="protein sequence ID" value="GAK59468.1"/>
    <property type="molecule type" value="Genomic_DNA"/>
</dbReference>
<name>A0A081C4G3_VECG1</name>
<dbReference type="InterPro" id="IPR011010">
    <property type="entry name" value="DNA_brk_join_enz"/>
</dbReference>
<dbReference type="AlphaFoldDB" id="A0A081C4G3"/>
<dbReference type="InterPro" id="IPR013762">
    <property type="entry name" value="Integrase-like_cat_sf"/>
</dbReference>
<dbReference type="GO" id="GO:0015074">
    <property type="term" value="P:DNA integration"/>
    <property type="evidence" value="ECO:0007669"/>
    <property type="project" value="InterPro"/>
</dbReference>
<gene>
    <name evidence="3" type="ORF">U27_06453</name>
</gene>
<dbReference type="GO" id="GO:0006310">
    <property type="term" value="P:DNA recombination"/>
    <property type="evidence" value="ECO:0007669"/>
    <property type="project" value="UniProtKB-KW"/>
</dbReference>
<dbReference type="PROSITE" id="PS51898">
    <property type="entry name" value="TYR_RECOMBINASE"/>
    <property type="match status" value="1"/>
</dbReference>
<sequence>MELAVSLSVVSTLNRSAFRRNVHVQRAKESSCVPTALTREDVKAGHGRVPLPFALARKYPHAETAWIWQYVFPSATLSTDAQSGKVYRDHTGGEGFQRAVKQAARAAGLSKRVICHAFRHSFATHLLEAGYDIHVVQELLGHEDVSITMIYTHVLNKGGLVVRSPLD</sequence>
<dbReference type="InterPro" id="IPR050090">
    <property type="entry name" value="Tyrosine_recombinase_XerCD"/>
</dbReference>
<dbReference type="InterPro" id="IPR002104">
    <property type="entry name" value="Integrase_catalytic"/>
</dbReference>
<accession>A0A081C4G3</accession>
<keyword evidence="4" id="KW-1185">Reference proteome</keyword>
<dbReference type="eggNOG" id="COG4974">
    <property type="taxonomic scope" value="Bacteria"/>
</dbReference>
<dbReference type="PANTHER" id="PTHR30349:SF64">
    <property type="entry name" value="PROPHAGE INTEGRASE INTD-RELATED"/>
    <property type="match status" value="1"/>
</dbReference>
<keyword evidence="1" id="KW-0233">DNA recombination</keyword>
<dbReference type="Gene3D" id="1.10.443.10">
    <property type="entry name" value="Intergrase catalytic core"/>
    <property type="match status" value="1"/>
</dbReference>
<dbReference type="PANTHER" id="PTHR30349">
    <property type="entry name" value="PHAGE INTEGRASE-RELATED"/>
    <property type="match status" value="1"/>
</dbReference>
<protein>
    <submittedName>
        <fullName evidence="3">Integron integrase</fullName>
    </submittedName>
</protein>
<dbReference type="HOGENOM" id="CLU_027562_37_2_0"/>
<evidence type="ECO:0000259" key="2">
    <source>
        <dbReference type="PROSITE" id="PS51898"/>
    </source>
</evidence>
<dbReference type="Proteomes" id="UP000030661">
    <property type="component" value="Unassembled WGS sequence"/>
</dbReference>
<organism evidence="3">
    <name type="scientific">Vecturithrix granuli</name>
    <dbReference type="NCBI Taxonomy" id="1499967"/>
    <lineage>
        <taxon>Bacteria</taxon>
        <taxon>Candidatus Moduliflexota</taxon>
        <taxon>Candidatus Vecturitrichia</taxon>
        <taxon>Candidatus Vecturitrichales</taxon>
        <taxon>Candidatus Vecturitrichaceae</taxon>
        <taxon>Candidatus Vecturithrix</taxon>
    </lineage>
</organism>
<feature type="domain" description="Tyr recombinase" evidence="2">
    <location>
        <begin position="1"/>
        <end position="164"/>
    </location>
</feature>
<evidence type="ECO:0000256" key="1">
    <source>
        <dbReference type="ARBA" id="ARBA00023172"/>
    </source>
</evidence>
<dbReference type="SUPFAM" id="SSF56349">
    <property type="entry name" value="DNA breaking-rejoining enzymes"/>
    <property type="match status" value="1"/>
</dbReference>
<reference evidence="3" key="1">
    <citation type="journal article" date="2015" name="PeerJ">
        <title>First genomic representation of candidate bacterial phylum KSB3 points to enhanced environmental sensing as a trigger of wastewater bulking.</title>
        <authorList>
            <person name="Sekiguchi Y."/>
            <person name="Ohashi A."/>
            <person name="Parks D.H."/>
            <person name="Yamauchi T."/>
            <person name="Tyson G.W."/>
            <person name="Hugenholtz P."/>
        </authorList>
    </citation>
    <scope>NUCLEOTIDE SEQUENCE [LARGE SCALE GENOMIC DNA]</scope>
</reference>
<dbReference type="Pfam" id="PF00589">
    <property type="entry name" value="Phage_integrase"/>
    <property type="match status" value="1"/>
</dbReference>
<evidence type="ECO:0000313" key="3">
    <source>
        <dbReference type="EMBL" id="GAK59468.1"/>
    </source>
</evidence>
<evidence type="ECO:0000313" key="4">
    <source>
        <dbReference type="Proteomes" id="UP000030661"/>
    </source>
</evidence>
<dbReference type="STRING" id="1499967.U27_06453"/>
<dbReference type="GO" id="GO:0003677">
    <property type="term" value="F:DNA binding"/>
    <property type="evidence" value="ECO:0007669"/>
    <property type="project" value="InterPro"/>
</dbReference>
<proteinExistence type="predicted"/>